<protein>
    <recommendedName>
        <fullName evidence="2">polynucleotide adenylyltransferase</fullName>
        <ecNumber evidence="2">2.7.7.19</ecNumber>
    </recommendedName>
</protein>
<dbReference type="CDD" id="cd05402">
    <property type="entry name" value="NT_PAP_TUTase"/>
    <property type="match status" value="1"/>
</dbReference>
<keyword evidence="3" id="KW-0479">Metal-binding</keyword>
<dbReference type="PANTHER" id="PTHR23092">
    <property type="entry name" value="POLY(A) RNA POLYMERASE"/>
    <property type="match status" value="1"/>
</dbReference>
<dbReference type="PANTHER" id="PTHR23092:SF15">
    <property type="entry name" value="INACTIVE NON-CANONICAL POLY(A) RNA POLYMERASE PROTEIN TRF4-2-RELATED"/>
    <property type="match status" value="1"/>
</dbReference>
<evidence type="ECO:0000259" key="6">
    <source>
        <dbReference type="Pfam" id="PF22600"/>
    </source>
</evidence>
<dbReference type="InterPro" id="IPR045862">
    <property type="entry name" value="Trf4-like"/>
</dbReference>
<dbReference type="Pfam" id="PF03828">
    <property type="entry name" value="PAP_assoc"/>
    <property type="match status" value="1"/>
</dbReference>
<dbReference type="EC" id="2.7.7.19" evidence="2"/>
<evidence type="ECO:0000256" key="3">
    <source>
        <dbReference type="ARBA" id="ARBA00022723"/>
    </source>
</evidence>
<dbReference type="GO" id="GO:0031499">
    <property type="term" value="C:TRAMP complex"/>
    <property type="evidence" value="ECO:0007669"/>
    <property type="project" value="TreeGrafter"/>
</dbReference>
<organism evidence="7 8">
    <name type="scientific">Nosema granulosis</name>
    <dbReference type="NCBI Taxonomy" id="83296"/>
    <lineage>
        <taxon>Eukaryota</taxon>
        <taxon>Fungi</taxon>
        <taxon>Fungi incertae sedis</taxon>
        <taxon>Microsporidia</taxon>
        <taxon>Nosematidae</taxon>
        <taxon>Nosema</taxon>
    </lineage>
</organism>
<feature type="domain" description="PAP-associated" evidence="5">
    <location>
        <begin position="206"/>
        <end position="237"/>
    </location>
</feature>
<dbReference type="AlphaFoldDB" id="A0A9P6GXC8"/>
<dbReference type="GO" id="GO:0003729">
    <property type="term" value="F:mRNA binding"/>
    <property type="evidence" value="ECO:0007669"/>
    <property type="project" value="TreeGrafter"/>
</dbReference>
<gene>
    <name evidence="7" type="primary">TENT4B</name>
    <name evidence="7" type="ORF">NGRA_2617</name>
</gene>
<dbReference type="OrthoDB" id="273917at2759"/>
<dbReference type="SUPFAM" id="SSF81301">
    <property type="entry name" value="Nucleotidyltransferase"/>
    <property type="match status" value="1"/>
</dbReference>
<dbReference type="InterPro" id="IPR043519">
    <property type="entry name" value="NT_sf"/>
</dbReference>
<dbReference type="GO" id="GO:1990817">
    <property type="term" value="F:poly(A) RNA polymerase activity"/>
    <property type="evidence" value="ECO:0007669"/>
    <property type="project" value="UniProtKB-EC"/>
</dbReference>
<proteinExistence type="inferred from homology"/>
<dbReference type="InterPro" id="IPR054708">
    <property type="entry name" value="MTPAP-like_central"/>
</dbReference>
<evidence type="ECO:0000313" key="8">
    <source>
        <dbReference type="Proteomes" id="UP000740883"/>
    </source>
</evidence>
<dbReference type="GO" id="GO:0031123">
    <property type="term" value="P:RNA 3'-end processing"/>
    <property type="evidence" value="ECO:0007669"/>
    <property type="project" value="TreeGrafter"/>
</dbReference>
<evidence type="ECO:0000256" key="4">
    <source>
        <dbReference type="ARBA" id="ARBA00022842"/>
    </source>
</evidence>
<dbReference type="EMBL" id="SBJO01000326">
    <property type="protein sequence ID" value="KAF9761482.1"/>
    <property type="molecule type" value="Genomic_DNA"/>
</dbReference>
<feature type="domain" description="Poly(A) RNA polymerase mitochondrial-like central palm" evidence="6">
    <location>
        <begin position="10"/>
        <end position="139"/>
    </location>
</feature>
<evidence type="ECO:0000256" key="1">
    <source>
        <dbReference type="ARBA" id="ARBA00008593"/>
    </source>
</evidence>
<sequence length="301" mass="34545">MSKDEAIENLNRGLLEVYEQIKPSKSTHSERKAVVKRIKRAIKKIYTTAEVCTFGSFKTHLYLSTSDIDLVVLFKNDNTEINTQVVLRNIKGILINQEIANRSSMMFIKGAKVPVLKFTDATFGYKFDISVNNTSGINAVGFIKEVVEEKPFVKVFFLVLKYFMVCRGLGDAASGGLNSYSQFLLMYNFLQLHPLMQCRAIDPIENIGVLFIEFFQYYGFDFQYHNVTVCVKNVQYKRNWVGRCCIVDPTDSDTNTGSNCRNIRSITKVLQYAYRTMVYSIKNYKEGVNLVDRWFKVGSSR</sequence>
<evidence type="ECO:0000256" key="2">
    <source>
        <dbReference type="ARBA" id="ARBA00012388"/>
    </source>
</evidence>
<dbReference type="GO" id="GO:0043634">
    <property type="term" value="P:polyadenylation-dependent ncRNA catabolic process"/>
    <property type="evidence" value="ECO:0007669"/>
    <property type="project" value="TreeGrafter"/>
</dbReference>
<dbReference type="InterPro" id="IPR002058">
    <property type="entry name" value="PAP_assoc"/>
</dbReference>
<evidence type="ECO:0000259" key="5">
    <source>
        <dbReference type="Pfam" id="PF03828"/>
    </source>
</evidence>
<reference evidence="7 8" key="1">
    <citation type="journal article" date="2020" name="Genome Biol. Evol.">
        <title>Comparative genomics of strictly vertically transmitted, feminizing microsporidia endosymbionts of amphipod crustaceans.</title>
        <authorList>
            <person name="Cormier A."/>
            <person name="Chebbi M.A."/>
            <person name="Giraud I."/>
            <person name="Wattier R."/>
            <person name="Teixeira M."/>
            <person name="Gilbert C."/>
            <person name="Rigaud T."/>
            <person name="Cordaux R."/>
        </authorList>
    </citation>
    <scope>NUCLEOTIDE SEQUENCE [LARGE SCALE GENOMIC DNA]</scope>
    <source>
        <strain evidence="8">Ou3-Ou53</strain>
        <tissue evidence="7">Meronts</tissue>
    </source>
</reference>
<evidence type="ECO:0000313" key="7">
    <source>
        <dbReference type="EMBL" id="KAF9761482.1"/>
    </source>
</evidence>
<dbReference type="Pfam" id="PF22600">
    <property type="entry name" value="MTPAP-like_central"/>
    <property type="match status" value="1"/>
</dbReference>
<dbReference type="GO" id="GO:0010605">
    <property type="term" value="P:negative regulation of macromolecule metabolic process"/>
    <property type="evidence" value="ECO:0007669"/>
    <property type="project" value="UniProtKB-ARBA"/>
</dbReference>
<comment type="caution">
    <text evidence="7">The sequence shown here is derived from an EMBL/GenBank/DDBJ whole genome shotgun (WGS) entry which is preliminary data.</text>
</comment>
<keyword evidence="8" id="KW-1185">Reference proteome</keyword>
<dbReference type="GO" id="GO:0046872">
    <property type="term" value="F:metal ion binding"/>
    <property type="evidence" value="ECO:0007669"/>
    <property type="project" value="UniProtKB-KW"/>
</dbReference>
<comment type="similarity">
    <text evidence="1">Belongs to the DNA polymerase type-B-like family.</text>
</comment>
<dbReference type="Gene3D" id="1.10.1410.10">
    <property type="match status" value="1"/>
</dbReference>
<accession>A0A9P6GXC8</accession>
<dbReference type="Gene3D" id="3.30.460.10">
    <property type="entry name" value="Beta Polymerase, domain 2"/>
    <property type="match status" value="1"/>
</dbReference>
<dbReference type="GO" id="GO:0005730">
    <property type="term" value="C:nucleolus"/>
    <property type="evidence" value="ECO:0007669"/>
    <property type="project" value="TreeGrafter"/>
</dbReference>
<dbReference type="Proteomes" id="UP000740883">
    <property type="component" value="Unassembled WGS sequence"/>
</dbReference>
<dbReference type="SUPFAM" id="SSF81631">
    <property type="entry name" value="PAP/OAS1 substrate-binding domain"/>
    <property type="match status" value="1"/>
</dbReference>
<name>A0A9P6GXC8_9MICR</name>
<keyword evidence="4" id="KW-0460">Magnesium</keyword>